<dbReference type="AlphaFoldDB" id="A0A6J7T3V4"/>
<gene>
    <name evidence="1" type="ORF">UFOPK4179_00547</name>
    <name evidence="2" type="ORF">UFOPK4293_00636</name>
</gene>
<sequence>MTHAIHPYYQQSDADADDDSALPTSLVWSTVTSGPARQFIDEWARLSRRPAVLRTVNSWSFLPRPVTDLDDLLTVCGFGTPFDDSEGDRVLWHITRLAAHDDLAARVCLHRIMPAVLSVARRRGRITQGGVHNAIGDAISTAWIVIREFPCDRRQTKIAANLVRDVEYYGFVRNQRLRRVPEIKIDTEEFDEIIDEPSNRTVDVELDDVLSLASELGVNERHIDLLQRLGTGRHGDDIAHDRGVSPRTIRNHRHNAVESVQNALIKNGLAKKL</sequence>
<name>A0A6J7T3V4_9ZZZZ</name>
<dbReference type="InterPro" id="IPR016032">
    <property type="entry name" value="Sig_transdc_resp-reg_C-effctor"/>
</dbReference>
<dbReference type="GO" id="GO:0003677">
    <property type="term" value="F:DNA binding"/>
    <property type="evidence" value="ECO:0007669"/>
    <property type="project" value="InterPro"/>
</dbReference>
<organism evidence="2">
    <name type="scientific">freshwater metagenome</name>
    <dbReference type="NCBI Taxonomy" id="449393"/>
    <lineage>
        <taxon>unclassified sequences</taxon>
        <taxon>metagenomes</taxon>
        <taxon>ecological metagenomes</taxon>
    </lineage>
</organism>
<accession>A0A6J7T3V4</accession>
<dbReference type="GO" id="GO:0006355">
    <property type="term" value="P:regulation of DNA-templated transcription"/>
    <property type="evidence" value="ECO:0007669"/>
    <property type="project" value="InterPro"/>
</dbReference>
<dbReference type="EMBL" id="CAFBQH010000030">
    <property type="protein sequence ID" value="CAB5048215.1"/>
    <property type="molecule type" value="Genomic_DNA"/>
</dbReference>
<proteinExistence type="predicted"/>
<evidence type="ECO:0000313" key="1">
    <source>
        <dbReference type="EMBL" id="CAB4367757.1"/>
    </source>
</evidence>
<evidence type="ECO:0000313" key="2">
    <source>
        <dbReference type="EMBL" id="CAB5048215.1"/>
    </source>
</evidence>
<dbReference type="SUPFAM" id="SSF46894">
    <property type="entry name" value="C-terminal effector domain of the bipartite response regulators"/>
    <property type="match status" value="1"/>
</dbReference>
<reference evidence="2" key="1">
    <citation type="submission" date="2020-05" db="EMBL/GenBank/DDBJ databases">
        <authorList>
            <person name="Chiriac C."/>
            <person name="Salcher M."/>
            <person name="Ghai R."/>
            <person name="Kavagutti S V."/>
        </authorList>
    </citation>
    <scope>NUCLEOTIDE SEQUENCE</scope>
</reference>
<protein>
    <submittedName>
        <fullName evidence="2">Unannotated protein</fullName>
    </submittedName>
</protein>
<dbReference type="EMBL" id="CAETWZ010000037">
    <property type="protein sequence ID" value="CAB4367757.1"/>
    <property type="molecule type" value="Genomic_DNA"/>
</dbReference>